<accession>A0A2P5VXQ5</accession>
<dbReference type="AlphaFoldDB" id="A0A2P5VXQ5"/>
<feature type="compositionally biased region" description="Basic and acidic residues" evidence="1">
    <location>
        <begin position="63"/>
        <end position="79"/>
    </location>
</feature>
<reference evidence="2 3" key="1">
    <citation type="submission" date="2015-01" db="EMBL/GenBank/DDBJ databases">
        <title>Genome of allotetraploid Gossypium barbadense reveals genomic plasticity and fiber elongation in cotton evolution.</title>
        <authorList>
            <person name="Chen X."/>
            <person name="Liu X."/>
            <person name="Zhao B."/>
            <person name="Zheng H."/>
            <person name="Hu Y."/>
            <person name="Lu G."/>
            <person name="Yang C."/>
            <person name="Chen J."/>
            <person name="Shan C."/>
            <person name="Zhang L."/>
            <person name="Zhou Y."/>
            <person name="Wang L."/>
            <person name="Guo W."/>
            <person name="Bai Y."/>
            <person name="Ruan J."/>
            <person name="Shangguan X."/>
            <person name="Mao Y."/>
            <person name="Jiang J."/>
            <person name="Zhu Y."/>
            <person name="Lei J."/>
            <person name="Kang H."/>
            <person name="Chen S."/>
            <person name="He X."/>
            <person name="Wang R."/>
            <person name="Wang Y."/>
            <person name="Chen J."/>
            <person name="Wang L."/>
            <person name="Yu S."/>
            <person name="Wang B."/>
            <person name="Wei J."/>
            <person name="Song S."/>
            <person name="Lu X."/>
            <person name="Gao Z."/>
            <person name="Gu W."/>
            <person name="Deng X."/>
            <person name="Ma D."/>
            <person name="Wang S."/>
            <person name="Liang W."/>
            <person name="Fang L."/>
            <person name="Cai C."/>
            <person name="Zhu X."/>
            <person name="Zhou B."/>
            <person name="Zhang Y."/>
            <person name="Chen Z."/>
            <person name="Xu S."/>
            <person name="Zhu R."/>
            <person name="Wang S."/>
            <person name="Zhang T."/>
            <person name="Zhao G."/>
        </authorList>
    </citation>
    <scope>NUCLEOTIDE SEQUENCE [LARGE SCALE GENOMIC DNA]</scope>
    <source>
        <strain evidence="3">cv. Xinhai21</strain>
        <tissue evidence="2">Leaf</tissue>
    </source>
</reference>
<evidence type="ECO:0000313" key="3">
    <source>
        <dbReference type="Proteomes" id="UP000239757"/>
    </source>
</evidence>
<sequence length="79" mass="8887">MAQGKAAYGGWWPKDVEKRSGGGGRRRKGTGRGYRERGEVVRVKVADEVKGKKGNVGSRGHLYRRERERGRGESWEKEG</sequence>
<name>A0A2P5VXQ5_GOSBA</name>
<organism evidence="2 3">
    <name type="scientific">Gossypium barbadense</name>
    <name type="common">Sea Island cotton</name>
    <name type="synonym">Hibiscus barbadensis</name>
    <dbReference type="NCBI Taxonomy" id="3634"/>
    <lineage>
        <taxon>Eukaryota</taxon>
        <taxon>Viridiplantae</taxon>
        <taxon>Streptophyta</taxon>
        <taxon>Embryophyta</taxon>
        <taxon>Tracheophyta</taxon>
        <taxon>Spermatophyta</taxon>
        <taxon>Magnoliopsida</taxon>
        <taxon>eudicotyledons</taxon>
        <taxon>Gunneridae</taxon>
        <taxon>Pentapetalae</taxon>
        <taxon>rosids</taxon>
        <taxon>malvids</taxon>
        <taxon>Malvales</taxon>
        <taxon>Malvaceae</taxon>
        <taxon>Malvoideae</taxon>
        <taxon>Gossypium</taxon>
    </lineage>
</organism>
<evidence type="ECO:0000256" key="1">
    <source>
        <dbReference type="SAM" id="MobiDB-lite"/>
    </source>
</evidence>
<feature type="compositionally biased region" description="Basic and acidic residues" evidence="1">
    <location>
        <begin position="33"/>
        <end position="51"/>
    </location>
</feature>
<feature type="region of interest" description="Disordered" evidence="1">
    <location>
        <begin position="1"/>
        <end position="79"/>
    </location>
</feature>
<gene>
    <name evidence="2" type="ORF">GOBAR_AA37092</name>
</gene>
<dbReference type="Proteomes" id="UP000239757">
    <property type="component" value="Unassembled WGS sequence"/>
</dbReference>
<dbReference type="EMBL" id="KZ670259">
    <property type="protein sequence ID" value="PPR83620.1"/>
    <property type="molecule type" value="Genomic_DNA"/>
</dbReference>
<protein>
    <submittedName>
        <fullName evidence="2">Uncharacterized protein</fullName>
    </submittedName>
</protein>
<proteinExistence type="predicted"/>
<evidence type="ECO:0000313" key="2">
    <source>
        <dbReference type="EMBL" id="PPR83620.1"/>
    </source>
</evidence>